<keyword evidence="1" id="KW-0540">Nuclease</keyword>
<dbReference type="EC" id="3.1.4.1" evidence="1"/>
<dbReference type="GO" id="GO:0005634">
    <property type="term" value="C:nucleus"/>
    <property type="evidence" value="ECO:0007669"/>
    <property type="project" value="UniProtKB-SubCell"/>
</dbReference>
<comment type="function">
    <text evidence="1">Nuclease required for the repair of DNA interstrand cross-links (ICL). Acts as a 5'-3' exonuclease that anchors at a cut end of DNA and cleaves DNA successively at every third nucleotide, allowing to excise an ICL from one strand through flanking incisions.</text>
</comment>
<evidence type="ECO:0000256" key="1">
    <source>
        <dbReference type="RuleBase" id="RU365033"/>
    </source>
</evidence>
<comment type="subcellular location">
    <subcellularLocation>
        <location evidence="1">Nucleus</location>
    </subcellularLocation>
</comment>
<comment type="similarity">
    <text evidence="1">Belongs to the FAN1 family.</text>
</comment>
<sequence>MYLPTNSTVMLVPKEEYVDEKLLSLQEIFDLAVSKIYALISEQGWDSRDAIFILSNDLPLSEKNIVVKSEPSATLHYTLEFFWNIVLQSLQAEFPTANTVQEHNGIQKIYGSRVISFFGSNLIPLHSLINCSVEAQVLFVRLFLRRRDWCSIKPSARLKSFPDVPNENWLSYSQNCNIMGSSNLLLHRKFLWMKLKESTMLRSIKKLVGDACFRIPESLWKFFLSLFTLYSPNTMDSSELIDGYVNLPQQLLFRILQVRRGEAKYPAPAREALSVMLDYYSSYDDLLSYVDAKLMEEKILNLEKKRDYDSLILFGEEAKKTLVTEHLDNEFKIRNYKSLPKCVRKFSGAWVLIRCVYHLIEALQTIKDFERAVRLLQFLINDEGVRMFCHSVRGVWYNRLTLNLDFHLKRKDEAVKFCLLGLSDEGVGSPMVLALQNRLKKLVAEKDFQCAIKLIEPKKITIEGVVLGKNLGDQRTNRFYIYNSNGQEDIGNCDVEIVALDYFLKNGYTEGLHAEELQTNPLDLNSGAFYSSRLEMFEDRFNEILIIIENHCATGWECFTDLDQIQRFLSCCTSDLLVNVFRRMAMDYRNTRSGFQILLYGMLISRLWRWLRFLCKARDRSGCVSCLGEKAASTRMKHDNYRRFTLLGELTLVIGL</sequence>
<accession>A0A915EIG5</accession>
<evidence type="ECO:0000313" key="3">
    <source>
        <dbReference type="Proteomes" id="UP000887574"/>
    </source>
</evidence>
<dbReference type="GO" id="GO:0036297">
    <property type="term" value="P:interstrand cross-link repair"/>
    <property type="evidence" value="ECO:0007669"/>
    <property type="project" value="InterPro"/>
</dbReference>
<dbReference type="PANTHER" id="PTHR15749">
    <property type="entry name" value="FANCONI-ASSOCIATED NUCLEASE 1"/>
    <property type="match status" value="1"/>
</dbReference>
<organism evidence="3 4">
    <name type="scientific">Ditylenchus dipsaci</name>
    <dbReference type="NCBI Taxonomy" id="166011"/>
    <lineage>
        <taxon>Eukaryota</taxon>
        <taxon>Metazoa</taxon>
        <taxon>Ecdysozoa</taxon>
        <taxon>Nematoda</taxon>
        <taxon>Chromadorea</taxon>
        <taxon>Rhabditida</taxon>
        <taxon>Tylenchina</taxon>
        <taxon>Tylenchomorpha</taxon>
        <taxon>Sphaerularioidea</taxon>
        <taxon>Anguinidae</taxon>
        <taxon>Anguininae</taxon>
        <taxon>Ditylenchus</taxon>
    </lineage>
</organism>
<keyword evidence="1" id="KW-0378">Hydrolase</keyword>
<keyword evidence="3" id="KW-1185">Reference proteome</keyword>
<keyword evidence="1" id="KW-0234">DNA repair</keyword>
<dbReference type="GO" id="GO:0070336">
    <property type="term" value="F:flap-structured DNA binding"/>
    <property type="evidence" value="ECO:0007669"/>
    <property type="project" value="TreeGrafter"/>
</dbReference>
<keyword evidence="1" id="KW-0460">Magnesium</keyword>
<dbReference type="GO" id="GO:0004528">
    <property type="term" value="F:phosphodiesterase I activity"/>
    <property type="evidence" value="ECO:0007669"/>
    <property type="project" value="UniProtKB-EC"/>
</dbReference>
<keyword evidence="1" id="KW-0479">Metal-binding</keyword>
<name>A0A915EIG5_9BILA</name>
<keyword evidence="1" id="KW-0227">DNA damage</keyword>
<dbReference type="InterPro" id="IPR033315">
    <property type="entry name" value="Fan1-like"/>
</dbReference>
<keyword evidence="1" id="KW-0539">Nucleus</keyword>
<evidence type="ECO:0000259" key="2">
    <source>
        <dbReference type="Pfam" id="PF21170"/>
    </source>
</evidence>
<dbReference type="GO" id="GO:0008409">
    <property type="term" value="F:5'-3' exonuclease activity"/>
    <property type="evidence" value="ECO:0007669"/>
    <property type="project" value="TreeGrafter"/>
</dbReference>
<dbReference type="PANTHER" id="PTHR15749:SF4">
    <property type="entry name" value="FANCONI-ASSOCIATED NUCLEASE 1"/>
    <property type="match status" value="1"/>
</dbReference>
<dbReference type="GO" id="GO:0046872">
    <property type="term" value="F:metal ion binding"/>
    <property type="evidence" value="ECO:0007669"/>
    <property type="project" value="UniProtKB-KW"/>
</dbReference>
<evidence type="ECO:0000313" key="4">
    <source>
        <dbReference type="WBParaSite" id="jg6241.1"/>
    </source>
</evidence>
<dbReference type="InterPro" id="IPR049126">
    <property type="entry name" value="FAN1-like_TPR"/>
</dbReference>
<dbReference type="Pfam" id="PF21170">
    <property type="entry name" value="FAN1_TPR"/>
    <property type="match status" value="1"/>
</dbReference>
<dbReference type="WBParaSite" id="jg6241.1">
    <property type="protein sequence ID" value="jg6241.1"/>
    <property type="gene ID" value="jg6241"/>
</dbReference>
<reference evidence="4" key="1">
    <citation type="submission" date="2022-11" db="UniProtKB">
        <authorList>
            <consortium name="WormBaseParasite"/>
        </authorList>
    </citation>
    <scope>IDENTIFICATION</scope>
</reference>
<dbReference type="Proteomes" id="UP000887574">
    <property type="component" value="Unplaced"/>
</dbReference>
<feature type="domain" description="Fanconi-associated nuclease 1-like TPR" evidence="2">
    <location>
        <begin position="304"/>
        <end position="442"/>
    </location>
</feature>
<keyword evidence="1" id="KW-0464">Manganese</keyword>
<comment type="catalytic activity">
    <reaction evidence="1">
        <text>Hydrolytically removes 5'-nucleotides successively from the 3'-hydroxy termini of 3'-hydroxy-terminated oligonucleotides.</text>
        <dbReference type="EC" id="3.1.4.1"/>
    </reaction>
</comment>
<dbReference type="AlphaFoldDB" id="A0A915EIG5"/>
<dbReference type="GO" id="GO:0017108">
    <property type="term" value="F:5'-flap endonuclease activity"/>
    <property type="evidence" value="ECO:0007669"/>
    <property type="project" value="TreeGrafter"/>
</dbReference>
<proteinExistence type="inferred from homology"/>
<protein>
    <recommendedName>
        <fullName evidence="1">Fanconi-associated nuclease</fullName>
        <ecNumber evidence="1">3.1.4.1</ecNumber>
    </recommendedName>
</protein>
<comment type="cofactor">
    <cofactor evidence="1">
        <name>Mg(2+)</name>
        <dbReference type="ChEBI" id="CHEBI:18420"/>
    </cofactor>
    <cofactor evidence="1">
        <name>Mn(2+)</name>
        <dbReference type="ChEBI" id="CHEBI:29035"/>
    </cofactor>
</comment>